<dbReference type="EMBL" id="GBXM01066569">
    <property type="protein sequence ID" value="JAH42008.1"/>
    <property type="molecule type" value="Transcribed_RNA"/>
</dbReference>
<reference evidence="1" key="1">
    <citation type="submission" date="2014-11" db="EMBL/GenBank/DDBJ databases">
        <authorList>
            <person name="Amaro Gonzalez C."/>
        </authorList>
    </citation>
    <scope>NUCLEOTIDE SEQUENCE</scope>
</reference>
<protein>
    <submittedName>
        <fullName evidence="1">Uncharacterized protein</fullName>
    </submittedName>
</protein>
<evidence type="ECO:0000313" key="1">
    <source>
        <dbReference type="EMBL" id="JAH42008.1"/>
    </source>
</evidence>
<name>A0A0E9SNB1_ANGAN</name>
<proteinExistence type="predicted"/>
<dbReference type="AlphaFoldDB" id="A0A0E9SNB1"/>
<accession>A0A0E9SNB1</accession>
<reference evidence="1" key="2">
    <citation type="journal article" date="2015" name="Fish Shellfish Immunol.">
        <title>Early steps in the European eel (Anguilla anguilla)-Vibrio vulnificus interaction in the gills: Role of the RtxA13 toxin.</title>
        <authorList>
            <person name="Callol A."/>
            <person name="Pajuelo D."/>
            <person name="Ebbesson L."/>
            <person name="Teles M."/>
            <person name="MacKenzie S."/>
            <person name="Amaro C."/>
        </authorList>
    </citation>
    <scope>NUCLEOTIDE SEQUENCE</scope>
</reference>
<sequence>MEHHWSMGTYLYHYFRGQDLMNINGRMADLLTDKFQNT</sequence>
<organism evidence="1">
    <name type="scientific">Anguilla anguilla</name>
    <name type="common">European freshwater eel</name>
    <name type="synonym">Muraena anguilla</name>
    <dbReference type="NCBI Taxonomy" id="7936"/>
    <lineage>
        <taxon>Eukaryota</taxon>
        <taxon>Metazoa</taxon>
        <taxon>Chordata</taxon>
        <taxon>Craniata</taxon>
        <taxon>Vertebrata</taxon>
        <taxon>Euteleostomi</taxon>
        <taxon>Actinopterygii</taxon>
        <taxon>Neopterygii</taxon>
        <taxon>Teleostei</taxon>
        <taxon>Anguilliformes</taxon>
        <taxon>Anguillidae</taxon>
        <taxon>Anguilla</taxon>
    </lineage>
</organism>